<evidence type="ECO:0000313" key="3">
    <source>
        <dbReference type="Proteomes" id="UP000821837"/>
    </source>
</evidence>
<dbReference type="Proteomes" id="UP000821837">
    <property type="component" value="Chromosome 5"/>
</dbReference>
<dbReference type="PANTHER" id="PTHR24111:SF0">
    <property type="entry name" value="LEUCINE-RICH REPEAT-CONTAINING PROTEIN"/>
    <property type="match status" value="1"/>
</dbReference>
<dbReference type="VEuPathDB" id="VectorBase:RSAN_044291"/>
<keyword evidence="3" id="KW-1185">Reference proteome</keyword>
<sequence length="735" mass="82382">MAPQDWGLWMHAKYLGKVCPYKFSSTQDAYERLQQIKHIFANKGADFMVPCGKENNRDCHLLKHLSVWNDLLVAVNVRIKEAVATKELELYFPKTFYVEMQPRKRIERAVILLHLILIKHTCVAKIELEKLGEFSEPDWFALFCDGINDCRRLKTLRVSADIKDAPIYRQLLKSCNSLRRLEELSLENICDVGDARIMTILTTVIARNTKLMRFKVDGFDAVTQGKSILLLALQRSPCLYQLSLDVTTFSAEEANTLLRILNGKNGLKSLRLKGNGLNRYITVQSLASALSNATTLVELKLDGFFMHTYDAWILAMTLIRAQTVQNLVLDGCMPVFSSPVELTGVEANDSPGRISGRIEPYVHILKELTCLRRLALDLFRFPAQDQRAFLEALSGNDFLEHVFVAPPNRGYPNELSRIAIETGTATRIYSSPIVTHETNFASLPMGSNIEELIVEARAHVQRKEDLSVTAHFTDLRALDRVTDLYFCKIGGRIDVSTAKVLALYLQNTKSLRTVTLNVCAGREPSILLLDALSRNTGITSLGVERWCCNRWSAVALADIVRSSMIHTVTYNEKCLFPSRAFFSRLAGSIESNFTIVSVNTLERKEYAKNWEVIKSVAARNAALLERAAQFVTELSFDKSDAKALELVASSPLLPLRVQELAAVGECEAAAKVRRAIWNLRDLDVFMSITGVVKESVVCEESSDGRARLDALPADCWLAIRRYLSFTDVVGNASNG</sequence>
<evidence type="ECO:0000313" key="2">
    <source>
        <dbReference type="EMBL" id="KAH7950883.1"/>
    </source>
</evidence>
<dbReference type="InterPro" id="IPR032675">
    <property type="entry name" value="LRR_dom_sf"/>
</dbReference>
<dbReference type="PANTHER" id="PTHR24111">
    <property type="entry name" value="LEUCINE-RICH REPEAT-CONTAINING PROTEIN 34"/>
    <property type="match status" value="1"/>
</dbReference>
<accession>A0A9D4PQA1</accession>
<name>A0A9D4PQA1_RHISA</name>
<organism evidence="2 3">
    <name type="scientific">Rhipicephalus sanguineus</name>
    <name type="common">Brown dog tick</name>
    <name type="synonym">Ixodes sanguineus</name>
    <dbReference type="NCBI Taxonomy" id="34632"/>
    <lineage>
        <taxon>Eukaryota</taxon>
        <taxon>Metazoa</taxon>
        <taxon>Ecdysozoa</taxon>
        <taxon>Arthropoda</taxon>
        <taxon>Chelicerata</taxon>
        <taxon>Arachnida</taxon>
        <taxon>Acari</taxon>
        <taxon>Parasitiformes</taxon>
        <taxon>Ixodida</taxon>
        <taxon>Ixodoidea</taxon>
        <taxon>Ixodidae</taxon>
        <taxon>Rhipicephalinae</taxon>
        <taxon>Rhipicephalus</taxon>
        <taxon>Rhipicephalus</taxon>
    </lineage>
</organism>
<dbReference type="InterPro" id="IPR052201">
    <property type="entry name" value="LRR-containing_regulator"/>
</dbReference>
<keyword evidence="1" id="KW-0677">Repeat</keyword>
<protein>
    <submittedName>
        <fullName evidence="2">Uncharacterized protein</fullName>
    </submittedName>
</protein>
<reference evidence="2" key="1">
    <citation type="journal article" date="2020" name="Cell">
        <title>Large-Scale Comparative Analyses of Tick Genomes Elucidate Their Genetic Diversity and Vector Capacities.</title>
        <authorList>
            <consortium name="Tick Genome and Microbiome Consortium (TIGMIC)"/>
            <person name="Jia N."/>
            <person name="Wang J."/>
            <person name="Shi W."/>
            <person name="Du L."/>
            <person name="Sun Y."/>
            <person name="Zhan W."/>
            <person name="Jiang J.F."/>
            <person name="Wang Q."/>
            <person name="Zhang B."/>
            <person name="Ji P."/>
            <person name="Bell-Sakyi L."/>
            <person name="Cui X.M."/>
            <person name="Yuan T.T."/>
            <person name="Jiang B.G."/>
            <person name="Yang W.F."/>
            <person name="Lam T.T."/>
            <person name="Chang Q.C."/>
            <person name="Ding S.J."/>
            <person name="Wang X.J."/>
            <person name="Zhu J.G."/>
            <person name="Ruan X.D."/>
            <person name="Zhao L."/>
            <person name="Wei J.T."/>
            <person name="Ye R.Z."/>
            <person name="Que T.C."/>
            <person name="Du C.H."/>
            <person name="Zhou Y.H."/>
            <person name="Cheng J.X."/>
            <person name="Dai P.F."/>
            <person name="Guo W.B."/>
            <person name="Han X.H."/>
            <person name="Huang E.J."/>
            <person name="Li L.F."/>
            <person name="Wei W."/>
            <person name="Gao Y.C."/>
            <person name="Liu J.Z."/>
            <person name="Shao H.Z."/>
            <person name="Wang X."/>
            <person name="Wang C.C."/>
            <person name="Yang T.C."/>
            <person name="Huo Q.B."/>
            <person name="Li W."/>
            <person name="Chen H.Y."/>
            <person name="Chen S.E."/>
            <person name="Zhou L.G."/>
            <person name="Ni X.B."/>
            <person name="Tian J.H."/>
            <person name="Sheng Y."/>
            <person name="Liu T."/>
            <person name="Pan Y.S."/>
            <person name="Xia L.Y."/>
            <person name="Li J."/>
            <person name="Zhao F."/>
            <person name="Cao W.C."/>
        </authorList>
    </citation>
    <scope>NUCLEOTIDE SEQUENCE</scope>
    <source>
        <strain evidence="2">Rsan-2018</strain>
    </source>
</reference>
<proteinExistence type="predicted"/>
<comment type="caution">
    <text evidence="2">The sequence shown here is derived from an EMBL/GenBank/DDBJ whole genome shotgun (WGS) entry which is preliminary data.</text>
</comment>
<dbReference type="EMBL" id="JABSTV010001251">
    <property type="protein sequence ID" value="KAH7950883.1"/>
    <property type="molecule type" value="Genomic_DNA"/>
</dbReference>
<dbReference type="Gene3D" id="3.80.10.10">
    <property type="entry name" value="Ribonuclease Inhibitor"/>
    <property type="match status" value="1"/>
</dbReference>
<dbReference type="SUPFAM" id="SSF52047">
    <property type="entry name" value="RNI-like"/>
    <property type="match status" value="1"/>
</dbReference>
<gene>
    <name evidence="2" type="ORF">HPB52_003066</name>
</gene>
<evidence type="ECO:0000256" key="1">
    <source>
        <dbReference type="ARBA" id="ARBA00022737"/>
    </source>
</evidence>
<reference evidence="2" key="2">
    <citation type="submission" date="2021-09" db="EMBL/GenBank/DDBJ databases">
        <authorList>
            <person name="Jia N."/>
            <person name="Wang J."/>
            <person name="Shi W."/>
            <person name="Du L."/>
            <person name="Sun Y."/>
            <person name="Zhan W."/>
            <person name="Jiang J."/>
            <person name="Wang Q."/>
            <person name="Zhang B."/>
            <person name="Ji P."/>
            <person name="Sakyi L.B."/>
            <person name="Cui X."/>
            <person name="Yuan T."/>
            <person name="Jiang B."/>
            <person name="Yang W."/>
            <person name="Lam T.T.-Y."/>
            <person name="Chang Q."/>
            <person name="Ding S."/>
            <person name="Wang X."/>
            <person name="Zhu J."/>
            <person name="Ruan X."/>
            <person name="Zhao L."/>
            <person name="Wei J."/>
            <person name="Que T."/>
            <person name="Du C."/>
            <person name="Cheng J."/>
            <person name="Dai P."/>
            <person name="Han X."/>
            <person name="Huang E."/>
            <person name="Gao Y."/>
            <person name="Liu J."/>
            <person name="Shao H."/>
            <person name="Ye R."/>
            <person name="Li L."/>
            <person name="Wei W."/>
            <person name="Wang X."/>
            <person name="Wang C."/>
            <person name="Huo Q."/>
            <person name="Li W."/>
            <person name="Guo W."/>
            <person name="Chen H."/>
            <person name="Chen S."/>
            <person name="Zhou L."/>
            <person name="Zhou L."/>
            <person name="Ni X."/>
            <person name="Tian J."/>
            <person name="Zhou Y."/>
            <person name="Sheng Y."/>
            <person name="Liu T."/>
            <person name="Pan Y."/>
            <person name="Xia L."/>
            <person name="Li J."/>
            <person name="Zhao F."/>
            <person name="Cao W."/>
        </authorList>
    </citation>
    <scope>NUCLEOTIDE SEQUENCE</scope>
    <source>
        <strain evidence="2">Rsan-2018</strain>
        <tissue evidence="2">Larvae</tissue>
    </source>
</reference>
<dbReference type="AlphaFoldDB" id="A0A9D4PQA1"/>